<accession>A0A1L7WY40</accession>
<protein>
    <recommendedName>
        <fullName evidence="3">Heterokaryon incompatibility domain-containing protein</fullName>
    </recommendedName>
</protein>
<dbReference type="PANTHER" id="PTHR33112:SF10">
    <property type="entry name" value="TOL"/>
    <property type="match status" value="1"/>
</dbReference>
<dbReference type="EMBL" id="FJOG01000010">
    <property type="protein sequence ID" value="CZR57687.1"/>
    <property type="molecule type" value="Genomic_DNA"/>
</dbReference>
<gene>
    <name evidence="1" type="ORF">PAC_07576</name>
</gene>
<evidence type="ECO:0000313" key="1">
    <source>
        <dbReference type="EMBL" id="CZR57687.1"/>
    </source>
</evidence>
<name>A0A1L7WY40_9HELO</name>
<reference evidence="1 2" key="1">
    <citation type="submission" date="2016-03" db="EMBL/GenBank/DDBJ databases">
        <authorList>
            <person name="Ploux O."/>
        </authorList>
    </citation>
    <scope>NUCLEOTIDE SEQUENCE [LARGE SCALE GENOMIC DNA]</scope>
    <source>
        <strain evidence="1 2">UAMH 11012</strain>
    </source>
</reference>
<dbReference type="PANTHER" id="PTHR33112">
    <property type="entry name" value="DOMAIN PROTEIN, PUTATIVE-RELATED"/>
    <property type="match status" value="1"/>
</dbReference>
<dbReference type="OrthoDB" id="5362512at2759"/>
<evidence type="ECO:0008006" key="3">
    <source>
        <dbReference type="Google" id="ProtNLM"/>
    </source>
</evidence>
<organism evidence="1 2">
    <name type="scientific">Phialocephala subalpina</name>
    <dbReference type="NCBI Taxonomy" id="576137"/>
    <lineage>
        <taxon>Eukaryota</taxon>
        <taxon>Fungi</taxon>
        <taxon>Dikarya</taxon>
        <taxon>Ascomycota</taxon>
        <taxon>Pezizomycotina</taxon>
        <taxon>Leotiomycetes</taxon>
        <taxon>Helotiales</taxon>
        <taxon>Mollisiaceae</taxon>
        <taxon>Phialocephala</taxon>
        <taxon>Phialocephala fortinii species complex</taxon>
    </lineage>
</organism>
<evidence type="ECO:0000313" key="2">
    <source>
        <dbReference type="Proteomes" id="UP000184330"/>
    </source>
</evidence>
<keyword evidence="2" id="KW-1185">Reference proteome</keyword>
<dbReference type="AlphaFoldDB" id="A0A1L7WY40"/>
<sequence>MRGSAQYQRHETIWDTEVQPTKVDFEPRYPGYATPGEKAMSRKLAYLTLLLMDPTKILMNHADIEVSTESEQSWSCVRTWLKNCTKSHHLCSMHRDPSWRPTRLLDLGPLRAVLPPHLVEYDEIPIGVVYATLSHCFRANWTDEGPVDLYSAEPTGWTRAFRKEPLNRRGWVVQERLLSPRICHFTGTQLIWECSEAFACERYPLGSGNGNASVSGLKSLSKLSTSHQPDEEECFYSRYRQAGRDIRNCSENTKLLASRLCRRDVEDGLEYQLVWVVDQTDGRLRRRAATYIAPTWSWASVNGAAVHLSTSVRTRARVDLLSKFLELDVVPTHSSTLCTDGYLNLRCFLAPVTLDLIHARQEMKVIKFSNGIPATHEQLRFYTALDVPNTDTEGISFWCPPILCRQHFRSASHNPIATWKAALPLKLFGVELCDEVLQYRMGSDGEGYKLSDAVPQFNITIK</sequence>
<proteinExistence type="predicted"/>
<dbReference type="Proteomes" id="UP000184330">
    <property type="component" value="Unassembled WGS sequence"/>
</dbReference>